<sequence>MLRTQEVRQRTDENQTSNTDKKENEESSSDNIDKEDVDNCESEEVIRDDEVKAMKKIFGLYGTTS</sequence>
<reference evidence="2" key="1">
    <citation type="submission" date="2021-06" db="EMBL/GenBank/DDBJ databases">
        <authorList>
            <person name="Kallberg Y."/>
            <person name="Tangrot J."/>
            <person name="Rosling A."/>
        </authorList>
    </citation>
    <scope>NUCLEOTIDE SEQUENCE</scope>
    <source>
        <strain evidence="2">MT106</strain>
    </source>
</reference>
<proteinExistence type="predicted"/>
<dbReference type="Proteomes" id="UP000789831">
    <property type="component" value="Unassembled WGS sequence"/>
</dbReference>
<protein>
    <submittedName>
        <fullName evidence="2">11558_t:CDS:1</fullName>
    </submittedName>
</protein>
<accession>A0A9N8YQS5</accession>
<evidence type="ECO:0000313" key="3">
    <source>
        <dbReference type="Proteomes" id="UP000789831"/>
    </source>
</evidence>
<evidence type="ECO:0000256" key="1">
    <source>
        <dbReference type="SAM" id="MobiDB-lite"/>
    </source>
</evidence>
<dbReference type="EMBL" id="CAJVPL010000066">
    <property type="protein sequence ID" value="CAG8440809.1"/>
    <property type="molecule type" value="Genomic_DNA"/>
</dbReference>
<dbReference type="AlphaFoldDB" id="A0A9N8YQS5"/>
<keyword evidence="3" id="KW-1185">Reference proteome</keyword>
<feature type="compositionally biased region" description="Basic and acidic residues" evidence="1">
    <location>
        <begin position="1"/>
        <end position="25"/>
    </location>
</feature>
<gene>
    <name evidence="2" type="ORF">AGERDE_LOCUS1048</name>
</gene>
<feature type="compositionally biased region" description="Acidic residues" evidence="1">
    <location>
        <begin position="33"/>
        <end position="43"/>
    </location>
</feature>
<evidence type="ECO:0000313" key="2">
    <source>
        <dbReference type="EMBL" id="CAG8440809.1"/>
    </source>
</evidence>
<feature type="region of interest" description="Disordered" evidence="1">
    <location>
        <begin position="1"/>
        <end position="45"/>
    </location>
</feature>
<comment type="caution">
    <text evidence="2">The sequence shown here is derived from an EMBL/GenBank/DDBJ whole genome shotgun (WGS) entry which is preliminary data.</text>
</comment>
<organism evidence="2 3">
    <name type="scientific">Ambispora gerdemannii</name>
    <dbReference type="NCBI Taxonomy" id="144530"/>
    <lineage>
        <taxon>Eukaryota</taxon>
        <taxon>Fungi</taxon>
        <taxon>Fungi incertae sedis</taxon>
        <taxon>Mucoromycota</taxon>
        <taxon>Glomeromycotina</taxon>
        <taxon>Glomeromycetes</taxon>
        <taxon>Archaeosporales</taxon>
        <taxon>Ambisporaceae</taxon>
        <taxon>Ambispora</taxon>
    </lineage>
</organism>
<name>A0A9N8YQS5_9GLOM</name>